<evidence type="ECO:0000256" key="1">
    <source>
        <dbReference type="ARBA" id="ARBA00022676"/>
    </source>
</evidence>
<sequence length="255" mass="28807">MIILIGIWGVIMNDNIKRAFLFDCPIDLVTYEKVLSCTDSWILNNDPKTRLIFAQNPEKVMTSLENKELNKALNQADILIPDGNGVVWALKKQGYKLEGRVTGIDLMHKLLKQAQQLSVGVYILGGKEHVVKKAVDKIKEDYPNITISGYHNGYFHDTEKIISDINSSKASILFTALGSPKQELFLTEHVNKLSVNVSMGIGGSLDVISGEVKRAPKWAQNLKLEWFYRIVTDPKRMKRGLKIPKFIVKVLFKSH</sequence>
<dbReference type="CDD" id="cd06533">
    <property type="entry name" value="Glyco_transf_WecG_TagA"/>
    <property type="match status" value="1"/>
</dbReference>
<keyword evidence="4" id="KW-1185">Reference proteome</keyword>
<name>A0A226C3C1_9FIRM</name>
<gene>
    <name evidence="3" type="ORF">CDO51_00710</name>
</gene>
<dbReference type="PANTHER" id="PTHR34136:SF1">
    <property type="entry name" value="UDP-N-ACETYL-D-MANNOSAMINURONIC ACID TRANSFERASE"/>
    <property type="match status" value="1"/>
</dbReference>
<dbReference type="Proteomes" id="UP000214588">
    <property type="component" value="Unassembled WGS sequence"/>
</dbReference>
<protein>
    <submittedName>
        <fullName evidence="3">Glycosyltransferase</fullName>
    </submittedName>
</protein>
<evidence type="ECO:0000256" key="2">
    <source>
        <dbReference type="ARBA" id="ARBA00022679"/>
    </source>
</evidence>
<evidence type="ECO:0000313" key="4">
    <source>
        <dbReference type="Proteomes" id="UP000214588"/>
    </source>
</evidence>
<proteinExistence type="predicted"/>
<dbReference type="Pfam" id="PF03808">
    <property type="entry name" value="Glyco_tran_WecG"/>
    <property type="match status" value="1"/>
</dbReference>
<reference evidence="3 4" key="1">
    <citation type="submission" date="2017-06" db="EMBL/GenBank/DDBJ databases">
        <title>Draft Genome Sequence of Natranaerobius trueperi halophilic, alkalithermophilic bacteria from soda lakes.</title>
        <authorList>
            <person name="Zhao B."/>
        </authorList>
    </citation>
    <scope>NUCLEOTIDE SEQUENCE [LARGE SCALE GENOMIC DNA]</scope>
    <source>
        <strain evidence="3 4">DSM 18760</strain>
    </source>
</reference>
<dbReference type="InterPro" id="IPR004629">
    <property type="entry name" value="WecG_TagA_CpsF"/>
</dbReference>
<organism evidence="3 4">
    <name type="scientific">Natranaerobius trueperi</name>
    <dbReference type="NCBI Taxonomy" id="759412"/>
    <lineage>
        <taxon>Bacteria</taxon>
        <taxon>Bacillati</taxon>
        <taxon>Bacillota</taxon>
        <taxon>Clostridia</taxon>
        <taxon>Natranaerobiales</taxon>
        <taxon>Natranaerobiaceae</taxon>
        <taxon>Natranaerobius</taxon>
    </lineage>
</organism>
<keyword evidence="2 3" id="KW-0808">Transferase</keyword>
<dbReference type="AlphaFoldDB" id="A0A226C3C1"/>
<dbReference type="PANTHER" id="PTHR34136">
    <property type="match status" value="1"/>
</dbReference>
<accession>A0A226C3C1</accession>
<dbReference type="GO" id="GO:0016758">
    <property type="term" value="F:hexosyltransferase activity"/>
    <property type="evidence" value="ECO:0007669"/>
    <property type="project" value="TreeGrafter"/>
</dbReference>
<evidence type="ECO:0000313" key="3">
    <source>
        <dbReference type="EMBL" id="OWZ84959.1"/>
    </source>
</evidence>
<keyword evidence="1" id="KW-0328">Glycosyltransferase</keyword>
<dbReference type="EMBL" id="NIQC01000001">
    <property type="protein sequence ID" value="OWZ84959.1"/>
    <property type="molecule type" value="Genomic_DNA"/>
</dbReference>
<dbReference type="NCBIfam" id="TIGR00696">
    <property type="entry name" value="wecG_tagA_cpsF"/>
    <property type="match status" value="1"/>
</dbReference>
<comment type="caution">
    <text evidence="3">The sequence shown here is derived from an EMBL/GenBank/DDBJ whole genome shotgun (WGS) entry which is preliminary data.</text>
</comment>